<feature type="domain" description="Major facilitator superfamily (MFS) profile" evidence="6">
    <location>
        <begin position="24"/>
        <end position="420"/>
    </location>
</feature>
<accession>A0A543D0P4</accession>
<evidence type="ECO:0000259" key="6">
    <source>
        <dbReference type="PROSITE" id="PS50850"/>
    </source>
</evidence>
<dbReference type="AlphaFoldDB" id="A0A543D0P4"/>
<dbReference type="GO" id="GO:0005886">
    <property type="term" value="C:plasma membrane"/>
    <property type="evidence" value="ECO:0007669"/>
    <property type="project" value="UniProtKB-SubCell"/>
</dbReference>
<feature type="transmembrane region" description="Helical" evidence="5">
    <location>
        <begin position="275"/>
        <end position="295"/>
    </location>
</feature>
<feature type="transmembrane region" description="Helical" evidence="5">
    <location>
        <begin position="396"/>
        <end position="414"/>
    </location>
</feature>
<dbReference type="InterPro" id="IPR036259">
    <property type="entry name" value="MFS_trans_sf"/>
</dbReference>
<dbReference type="OrthoDB" id="3252866at2"/>
<dbReference type="RefSeq" id="WP_142062511.1">
    <property type="nucleotide sequence ID" value="NZ_VFPA01000006.1"/>
</dbReference>
<dbReference type="GO" id="GO:0046943">
    <property type="term" value="F:carboxylic acid transmembrane transporter activity"/>
    <property type="evidence" value="ECO:0007669"/>
    <property type="project" value="TreeGrafter"/>
</dbReference>
<evidence type="ECO:0000313" key="8">
    <source>
        <dbReference type="Proteomes" id="UP000315677"/>
    </source>
</evidence>
<evidence type="ECO:0000256" key="4">
    <source>
        <dbReference type="ARBA" id="ARBA00023136"/>
    </source>
</evidence>
<reference evidence="7 8" key="1">
    <citation type="submission" date="2019-06" db="EMBL/GenBank/DDBJ databases">
        <title>Sequencing the genomes of 1000 actinobacteria strains.</title>
        <authorList>
            <person name="Klenk H.-P."/>
        </authorList>
    </citation>
    <scope>NUCLEOTIDE SEQUENCE [LARGE SCALE GENOMIC DNA]</scope>
    <source>
        <strain evidence="7 8">DSM 45301</strain>
    </source>
</reference>
<comment type="caution">
    <text evidence="7">The sequence shown here is derived from an EMBL/GenBank/DDBJ whole genome shotgun (WGS) entry which is preliminary data.</text>
</comment>
<dbReference type="InterPro" id="IPR011701">
    <property type="entry name" value="MFS"/>
</dbReference>
<feature type="transmembrane region" description="Helical" evidence="5">
    <location>
        <begin position="330"/>
        <end position="349"/>
    </location>
</feature>
<keyword evidence="8" id="KW-1185">Reference proteome</keyword>
<dbReference type="PANTHER" id="PTHR23508:SF10">
    <property type="entry name" value="CARBOXYLIC ACID TRANSPORTER PROTEIN HOMOLOG"/>
    <property type="match status" value="1"/>
</dbReference>
<comment type="subcellular location">
    <subcellularLocation>
        <location evidence="1">Cell membrane</location>
        <topology evidence="1">Multi-pass membrane protein</topology>
    </subcellularLocation>
</comment>
<feature type="transmembrane region" description="Helical" evidence="5">
    <location>
        <begin position="58"/>
        <end position="82"/>
    </location>
</feature>
<evidence type="ECO:0000256" key="1">
    <source>
        <dbReference type="ARBA" id="ARBA00004651"/>
    </source>
</evidence>
<feature type="transmembrane region" description="Helical" evidence="5">
    <location>
        <begin position="236"/>
        <end position="255"/>
    </location>
</feature>
<evidence type="ECO:0000256" key="3">
    <source>
        <dbReference type="ARBA" id="ARBA00022989"/>
    </source>
</evidence>
<dbReference type="Proteomes" id="UP000315677">
    <property type="component" value="Unassembled WGS sequence"/>
</dbReference>
<feature type="transmembrane region" description="Helical" evidence="5">
    <location>
        <begin position="179"/>
        <end position="198"/>
    </location>
</feature>
<dbReference type="SUPFAM" id="SSF103473">
    <property type="entry name" value="MFS general substrate transporter"/>
    <property type="match status" value="1"/>
</dbReference>
<keyword evidence="4 5" id="KW-0472">Membrane</keyword>
<dbReference type="EMBL" id="VFPA01000006">
    <property type="protein sequence ID" value="TQM02925.1"/>
    <property type="molecule type" value="Genomic_DNA"/>
</dbReference>
<feature type="transmembrane region" description="Helical" evidence="5">
    <location>
        <begin position="94"/>
        <end position="112"/>
    </location>
</feature>
<keyword evidence="2 5" id="KW-0812">Transmembrane</keyword>
<dbReference type="InterPro" id="IPR020846">
    <property type="entry name" value="MFS_dom"/>
</dbReference>
<dbReference type="Gene3D" id="1.20.1250.20">
    <property type="entry name" value="MFS general substrate transporter like domains"/>
    <property type="match status" value="2"/>
</dbReference>
<gene>
    <name evidence="7" type="ORF">FB558_7569</name>
</gene>
<sequence>MNSDPRDAPGIAPLFSGDKPDRRHWTLAISAGMASYLDSAIIVGLGVGLAVLQEHFGMSTWGVGALSAALTLSIAAGAFVGGRVADLVGRMRAFTFYILLYAAGMAVMAAAVDQTMLFVGIVIAGLAAGADLPTSVAVVSERSPQGAQGRLVSTTQVMWFLGIAATQLLGFAFSGLGITGIRIIFAQLVVVALVTWGVRRFHPALRSLEADVVARRGGDESARPALPLRTIMTSRAMLVPIVLTGVYYIFWGMVANTFGQFGTYFLITVGGAGQTLATGLNVALIPVGLLFTLLFVRIVDTKWRNPVFVVGGLVQAGAMAVAGVGNGVLLVYVLALVIYNIGVNVSGEANYKVWTQESLPIEARATAQGFTYAIGRFVFALFALVTPSMLAASPNLLLWLLVAFALVATALGWATSRHLASRGIVPGAGSVPATSPA</sequence>
<proteinExistence type="predicted"/>
<organism evidence="7 8">
    <name type="scientific">Pseudonocardia kunmingensis</name>
    <dbReference type="NCBI Taxonomy" id="630975"/>
    <lineage>
        <taxon>Bacteria</taxon>
        <taxon>Bacillati</taxon>
        <taxon>Actinomycetota</taxon>
        <taxon>Actinomycetes</taxon>
        <taxon>Pseudonocardiales</taxon>
        <taxon>Pseudonocardiaceae</taxon>
        <taxon>Pseudonocardia</taxon>
    </lineage>
</organism>
<evidence type="ECO:0000256" key="2">
    <source>
        <dbReference type="ARBA" id="ARBA00022692"/>
    </source>
</evidence>
<name>A0A543D0P4_9PSEU</name>
<feature type="transmembrane region" description="Helical" evidence="5">
    <location>
        <begin position="307"/>
        <end position="324"/>
    </location>
</feature>
<protein>
    <submittedName>
        <fullName evidence="7">Inositol transporter-like SP family MFS transporter</fullName>
    </submittedName>
</protein>
<feature type="transmembrane region" description="Helical" evidence="5">
    <location>
        <begin position="370"/>
        <end position="390"/>
    </location>
</feature>
<feature type="transmembrane region" description="Helical" evidence="5">
    <location>
        <begin position="151"/>
        <end position="173"/>
    </location>
</feature>
<dbReference type="PANTHER" id="PTHR23508">
    <property type="entry name" value="CARBOXYLIC ACID TRANSPORTER PROTEIN HOMOLOG"/>
    <property type="match status" value="1"/>
</dbReference>
<keyword evidence="3 5" id="KW-1133">Transmembrane helix</keyword>
<dbReference type="PROSITE" id="PS50850">
    <property type="entry name" value="MFS"/>
    <property type="match status" value="1"/>
</dbReference>
<feature type="transmembrane region" description="Helical" evidence="5">
    <location>
        <begin position="25"/>
        <end position="52"/>
    </location>
</feature>
<dbReference type="Pfam" id="PF07690">
    <property type="entry name" value="MFS_1"/>
    <property type="match status" value="1"/>
</dbReference>
<evidence type="ECO:0000313" key="7">
    <source>
        <dbReference type="EMBL" id="TQM02925.1"/>
    </source>
</evidence>
<evidence type="ECO:0000256" key="5">
    <source>
        <dbReference type="SAM" id="Phobius"/>
    </source>
</evidence>
<feature type="transmembrane region" description="Helical" evidence="5">
    <location>
        <begin position="118"/>
        <end position="139"/>
    </location>
</feature>